<protein>
    <submittedName>
        <fullName evidence="1">Uncharacterized protein</fullName>
    </submittedName>
</protein>
<gene>
    <name evidence="1" type="ORF">Gohar_023273</name>
</gene>
<dbReference type="Proteomes" id="UP000593560">
    <property type="component" value="Unassembled WGS sequence"/>
</dbReference>
<dbReference type="EMBL" id="JABFAD010000009">
    <property type="protein sequence ID" value="MBA0807468.1"/>
    <property type="molecule type" value="Genomic_DNA"/>
</dbReference>
<sequence>MIIRPSNKINNRQQKQTTTKVLMMISCWICASPIEINPTQSSISSTVSRRTCRVIKILRNCLLKVMKLSLEYFHVTIAKENFIAHRLWEATKMHINVKEH</sequence>
<proteinExistence type="predicted"/>
<keyword evidence="2" id="KW-1185">Reference proteome</keyword>
<name>A0A7J9HCW2_9ROSI</name>
<evidence type="ECO:0000313" key="1">
    <source>
        <dbReference type="EMBL" id="MBA0807468.1"/>
    </source>
</evidence>
<comment type="caution">
    <text evidence="1">The sequence shown here is derived from an EMBL/GenBank/DDBJ whole genome shotgun (WGS) entry which is preliminary data.</text>
</comment>
<organism evidence="1 2">
    <name type="scientific">Gossypium harknessii</name>
    <dbReference type="NCBI Taxonomy" id="34285"/>
    <lineage>
        <taxon>Eukaryota</taxon>
        <taxon>Viridiplantae</taxon>
        <taxon>Streptophyta</taxon>
        <taxon>Embryophyta</taxon>
        <taxon>Tracheophyta</taxon>
        <taxon>Spermatophyta</taxon>
        <taxon>Magnoliopsida</taxon>
        <taxon>eudicotyledons</taxon>
        <taxon>Gunneridae</taxon>
        <taxon>Pentapetalae</taxon>
        <taxon>rosids</taxon>
        <taxon>malvids</taxon>
        <taxon>Malvales</taxon>
        <taxon>Malvaceae</taxon>
        <taxon>Malvoideae</taxon>
        <taxon>Gossypium</taxon>
    </lineage>
</organism>
<accession>A0A7J9HCW2</accession>
<evidence type="ECO:0000313" key="2">
    <source>
        <dbReference type="Proteomes" id="UP000593560"/>
    </source>
</evidence>
<dbReference type="AlphaFoldDB" id="A0A7J9HCW2"/>
<reference evidence="1 2" key="1">
    <citation type="journal article" date="2019" name="Genome Biol. Evol.">
        <title>Insights into the evolution of the New World diploid cottons (Gossypium, subgenus Houzingenia) based on genome sequencing.</title>
        <authorList>
            <person name="Grover C.E."/>
            <person name="Arick M.A. 2nd"/>
            <person name="Thrash A."/>
            <person name="Conover J.L."/>
            <person name="Sanders W.S."/>
            <person name="Peterson D.G."/>
            <person name="Frelichowski J.E."/>
            <person name="Scheffler J.A."/>
            <person name="Scheffler B.E."/>
            <person name="Wendel J.F."/>
        </authorList>
    </citation>
    <scope>NUCLEOTIDE SEQUENCE [LARGE SCALE GENOMIC DNA]</scope>
    <source>
        <strain evidence="1">0</strain>
        <tissue evidence="1">Leaf</tissue>
    </source>
</reference>